<organism evidence="4 5">
    <name type="scientific">Calidithermus roseus</name>
    <dbReference type="NCBI Taxonomy" id="1644118"/>
    <lineage>
        <taxon>Bacteria</taxon>
        <taxon>Thermotogati</taxon>
        <taxon>Deinococcota</taxon>
        <taxon>Deinococci</taxon>
        <taxon>Thermales</taxon>
        <taxon>Thermaceae</taxon>
        <taxon>Calidithermus</taxon>
    </lineage>
</organism>
<name>A0A399EM01_9DEIN</name>
<evidence type="ECO:0000256" key="2">
    <source>
        <dbReference type="PIRSR" id="PIRSR000390-2"/>
    </source>
</evidence>
<dbReference type="PANTHER" id="PTHR30244">
    <property type="entry name" value="TRANSAMINASE"/>
    <property type="match status" value="1"/>
</dbReference>
<dbReference type="InterPro" id="IPR015421">
    <property type="entry name" value="PyrdxlP-dep_Trfase_major"/>
</dbReference>
<keyword evidence="2 3" id="KW-0663">Pyridoxal phosphate</keyword>
<keyword evidence="4" id="KW-0032">Aminotransferase</keyword>
<dbReference type="Pfam" id="PF01041">
    <property type="entry name" value="DegT_DnrJ_EryC1"/>
    <property type="match status" value="1"/>
</dbReference>
<dbReference type="SUPFAM" id="SSF53383">
    <property type="entry name" value="PLP-dependent transferases"/>
    <property type="match status" value="1"/>
</dbReference>
<keyword evidence="5" id="KW-1185">Reference proteome</keyword>
<protein>
    <submittedName>
        <fullName evidence="4">UDP-4-amino-4-deoxy-L-arabinose--oxoglutarate aminotransferase</fullName>
        <ecNumber evidence="4">2.6.1.87</ecNumber>
    </submittedName>
</protein>
<dbReference type="GO" id="GO:0000271">
    <property type="term" value="P:polysaccharide biosynthetic process"/>
    <property type="evidence" value="ECO:0007669"/>
    <property type="project" value="TreeGrafter"/>
</dbReference>
<evidence type="ECO:0000313" key="4">
    <source>
        <dbReference type="EMBL" id="RIH84450.1"/>
    </source>
</evidence>
<proteinExistence type="inferred from homology"/>
<accession>A0A399EM01</accession>
<dbReference type="GO" id="GO:0099620">
    <property type="term" value="F:UDP-4-amino-4-deoxy-L-arabinose aminotransferase"/>
    <property type="evidence" value="ECO:0007669"/>
    <property type="project" value="UniProtKB-EC"/>
</dbReference>
<dbReference type="Gene3D" id="3.40.640.10">
    <property type="entry name" value="Type I PLP-dependent aspartate aminotransferase-like (Major domain)"/>
    <property type="match status" value="1"/>
</dbReference>
<dbReference type="PANTHER" id="PTHR30244:SF34">
    <property type="entry name" value="DTDP-4-AMINO-4,6-DIDEOXYGALACTOSE TRANSAMINASE"/>
    <property type="match status" value="1"/>
</dbReference>
<dbReference type="InterPro" id="IPR000653">
    <property type="entry name" value="DegT/StrS_aminotransferase"/>
</dbReference>
<dbReference type="Proteomes" id="UP000265341">
    <property type="component" value="Unassembled WGS sequence"/>
</dbReference>
<keyword evidence="4" id="KW-0808">Transferase</keyword>
<comment type="similarity">
    <text evidence="3">Belongs to the DegT/DnrJ/EryC1 family.</text>
</comment>
<evidence type="ECO:0000256" key="1">
    <source>
        <dbReference type="PIRSR" id="PIRSR000390-1"/>
    </source>
</evidence>
<dbReference type="EC" id="2.6.1.87" evidence="4"/>
<dbReference type="OrthoDB" id="9810913at2"/>
<dbReference type="RefSeq" id="WP_119279008.1">
    <property type="nucleotide sequence ID" value="NZ_QWLA01000057.1"/>
</dbReference>
<dbReference type="InterPro" id="IPR015422">
    <property type="entry name" value="PyrdxlP-dep_Trfase_small"/>
</dbReference>
<evidence type="ECO:0000256" key="3">
    <source>
        <dbReference type="RuleBase" id="RU004508"/>
    </source>
</evidence>
<dbReference type="Gene3D" id="3.90.1150.10">
    <property type="entry name" value="Aspartate Aminotransferase, domain 1"/>
    <property type="match status" value="1"/>
</dbReference>
<feature type="modified residue" description="N6-(pyridoxal phosphate)lysine" evidence="2">
    <location>
        <position position="184"/>
    </location>
</feature>
<dbReference type="AlphaFoldDB" id="A0A399EM01"/>
<evidence type="ECO:0000313" key="5">
    <source>
        <dbReference type="Proteomes" id="UP000265341"/>
    </source>
</evidence>
<dbReference type="InterPro" id="IPR015424">
    <property type="entry name" value="PyrdxlP-dep_Trfase"/>
</dbReference>
<sequence length="385" mass="43092">MRETFLPFSPPLIGEEEIGEVIDTLRSDWITTGPKTKRFESEFARFLKAPGALALNSCTAGLHTALVTLGVGPGDEVITTPMTFAASVNVIEHVGARPVLVDVEPDTLNIDPVKVEAAITPKTKAIIPVHYGGHPVDLDLLYALAEANGLAILEDAAHALPAKYKGRWIGSGKNPVAFSFYATKNLTTAEGGMLTGDPEFLGRSRIIALHGMSRDAWKRYDKGGSWFYEVVLPGFKYNMTDIQAALGLWQLKKLEAFQRRRRQVVEAYNRAFGQEEALEIPVERVEVEHAWHLYVLRLRPGALSIGRDQFIEELKHRNLGTSVHFIPIHLHPYYREKYGYKPEDFPVAYSNYTRMLSLPLNPKLSDQDVADVIEAVLDVVEKFRR</sequence>
<dbReference type="GO" id="GO:0030170">
    <property type="term" value="F:pyridoxal phosphate binding"/>
    <property type="evidence" value="ECO:0007669"/>
    <property type="project" value="TreeGrafter"/>
</dbReference>
<comment type="caution">
    <text evidence="4">The sequence shown here is derived from an EMBL/GenBank/DDBJ whole genome shotgun (WGS) entry which is preliminary data.</text>
</comment>
<dbReference type="EMBL" id="QWLA01000057">
    <property type="protein sequence ID" value="RIH84450.1"/>
    <property type="molecule type" value="Genomic_DNA"/>
</dbReference>
<feature type="active site" description="Proton acceptor" evidence="1">
    <location>
        <position position="184"/>
    </location>
</feature>
<dbReference type="PIRSF" id="PIRSF000390">
    <property type="entry name" value="PLP_StrS"/>
    <property type="match status" value="1"/>
</dbReference>
<reference evidence="4 5" key="1">
    <citation type="submission" date="2018-08" db="EMBL/GenBank/DDBJ databases">
        <title>Meiothermus roseus NBRC 110900 genome sequencing project.</title>
        <authorList>
            <person name="Da Costa M.S."/>
            <person name="Albuquerque L."/>
            <person name="Raposo P."/>
            <person name="Froufe H.J.C."/>
            <person name="Barroso C.S."/>
            <person name="Egas C."/>
        </authorList>
    </citation>
    <scope>NUCLEOTIDE SEQUENCE [LARGE SCALE GENOMIC DNA]</scope>
    <source>
        <strain evidence="4 5">NBRC 110900</strain>
    </source>
</reference>
<gene>
    <name evidence="4" type="primary">arnB</name>
    <name evidence="4" type="ORF">Mrose_02634</name>
</gene>
<dbReference type="CDD" id="cd00616">
    <property type="entry name" value="AHBA_syn"/>
    <property type="match status" value="1"/>
</dbReference>